<keyword evidence="3 6" id="KW-0812">Transmembrane</keyword>
<keyword evidence="9" id="KW-1185">Reference proteome</keyword>
<evidence type="ECO:0000256" key="2">
    <source>
        <dbReference type="ARBA" id="ARBA00009142"/>
    </source>
</evidence>
<name>A0A542ZWQ6_RARFA</name>
<dbReference type="Proteomes" id="UP000315389">
    <property type="component" value="Unassembled WGS sequence"/>
</dbReference>
<dbReference type="PANTHER" id="PTHR43701">
    <property type="entry name" value="MEMBRANE TRANSPORTER PROTEIN MJ0441-RELATED"/>
    <property type="match status" value="1"/>
</dbReference>
<feature type="region of interest" description="Disordered" evidence="7">
    <location>
        <begin position="326"/>
        <end position="366"/>
    </location>
</feature>
<feature type="transmembrane region" description="Helical" evidence="6">
    <location>
        <begin position="96"/>
        <end position="115"/>
    </location>
</feature>
<dbReference type="AlphaFoldDB" id="A0A542ZWQ6"/>
<evidence type="ECO:0000256" key="3">
    <source>
        <dbReference type="ARBA" id="ARBA00022692"/>
    </source>
</evidence>
<keyword evidence="6" id="KW-1003">Cell membrane</keyword>
<feature type="transmembrane region" description="Helical" evidence="6">
    <location>
        <begin position="238"/>
        <end position="256"/>
    </location>
</feature>
<feature type="transmembrane region" description="Helical" evidence="6">
    <location>
        <begin position="55"/>
        <end position="75"/>
    </location>
</feature>
<keyword evidence="5 6" id="KW-0472">Membrane</keyword>
<feature type="transmembrane region" description="Helical" evidence="6">
    <location>
        <begin position="25"/>
        <end position="49"/>
    </location>
</feature>
<evidence type="ECO:0000313" key="9">
    <source>
        <dbReference type="Proteomes" id="UP000315389"/>
    </source>
</evidence>
<sequence length="366" mass="37436">MINPANSITPNSIEFYQLRDFRVNYGLMIGGLIVGFLVGLTGMGGGALMTPMLVFFFRVDPLVAISSDIVVSLFMKPAGAIVHIRRKTVDWQLVKWLCVGSIPAAFAGAVFTQSLPQGAELDHLLKVFLGIALLIATAGLVLRAVHGMLQRATPLGEGPAVPTAPSGIAIKPGRTVALGAVAGLMVGITSVGAGSIIIIALLLLYPTLKASQLVGTDLVQAIPLVGAAALGHIAFGDFHFDVTGTLLIGAIPGAWLGAQVSSRAPGGIIRRALAVLLLASSLKLLGVPSLWVLWLAIGALVLGNAAWILLRRTVKVRAAADSSVTIPDDSAQASPVGAVTPDATAAGDNGQEAGAGSDDASRSGSK</sequence>
<comment type="similarity">
    <text evidence="2 6">Belongs to the 4-toluene sulfonate uptake permease (TSUP) (TC 2.A.102) family.</text>
</comment>
<dbReference type="Pfam" id="PF01925">
    <property type="entry name" value="TauE"/>
    <property type="match status" value="1"/>
</dbReference>
<evidence type="ECO:0000256" key="4">
    <source>
        <dbReference type="ARBA" id="ARBA00022989"/>
    </source>
</evidence>
<keyword evidence="4 6" id="KW-1133">Transmembrane helix</keyword>
<evidence type="ECO:0000313" key="8">
    <source>
        <dbReference type="EMBL" id="TQL64778.1"/>
    </source>
</evidence>
<feature type="transmembrane region" description="Helical" evidence="6">
    <location>
        <begin position="176"/>
        <end position="205"/>
    </location>
</feature>
<dbReference type="PANTHER" id="PTHR43701:SF2">
    <property type="entry name" value="MEMBRANE TRANSPORTER PROTEIN YJNA-RELATED"/>
    <property type="match status" value="1"/>
</dbReference>
<accession>A0A542ZWQ6</accession>
<evidence type="ECO:0000256" key="6">
    <source>
        <dbReference type="RuleBase" id="RU363041"/>
    </source>
</evidence>
<protein>
    <recommendedName>
        <fullName evidence="6">Probable membrane transporter protein</fullName>
    </recommendedName>
</protein>
<feature type="transmembrane region" description="Helical" evidence="6">
    <location>
        <begin position="291"/>
        <end position="310"/>
    </location>
</feature>
<evidence type="ECO:0000256" key="7">
    <source>
        <dbReference type="SAM" id="MobiDB-lite"/>
    </source>
</evidence>
<feature type="compositionally biased region" description="Low complexity" evidence="7">
    <location>
        <begin position="354"/>
        <end position="366"/>
    </location>
</feature>
<organism evidence="8 9">
    <name type="scientific">Rarobacter faecitabidus</name>
    <dbReference type="NCBI Taxonomy" id="13243"/>
    <lineage>
        <taxon>Bacteria</taxon>
        <taxon>Bacillati</taxon>
        <taxon>Actinomycetota</taxon>
        <taxon>Actinomycetes</taxon>
        <taxon>Micrococcales</taxon>
        <taxon>Rarobacteraceae</taxon>
        <taxon>Rarobacter</taxon>
    </lineage>
</organism>
<dbReference type="InterPro" id="IPR051598">
    <property type="entry name" value="TSUP/Inactive_protease-like"/>
</dbReference>
<dbReference type="OrthoDB" id="5189995at2"/>
<dbReference type="EMBL" id="VFOS01000001">
    <property type="protein sequence ID" value="TQL64778.1"/>
    <property type="molecule type" value="Genomic_DNA"/>
</dbReference>
<reference evidence="8 9" key="1">
    <citation type="submission" date="2019-06" db="EMBL/GenBank/DDBJ databases">
        <title>Sequencing the genomes of 1000 actinobacteria strains.</title>
        <authorList>
            <person name="Klenk H.-P."/>
        </authorList>
    </citation>
    <scope>NUCLEOTIDE SEQUENCE [LARGE SCALE GENOMIC DNA]</scope>
    <source>
        <strain evidence="8 9">DSM 4813</strain>
    </source>
</reference>
<evidence type="ECO:0000256" key="5">
    <source>
        <dbReference type="ARBA" id="ARBA00023136"/>
    </source>
</evidence>
<comment type="subcellular location">
    <subcellularLocation>
        <location evidence="6">Cell membrane</location>
        <topology evidence="6">Multi-pass membrane protein</topology>
    </subcellularLocation>
    <subcellularLocation>
        <location evidence="1">Membrane</location>
        <topology evidence="1">Multi-pass membrane protein</topology>
    </subcellularLocation>
</comment>
<gene>
    <name evidence="8" type="ORF">FB461_1297</name>
</gene>
<proteinExistence type="inferred from homology"/>
<dbReference type="GO" id="GO:0005886">
    <property type="term" value="C:plasma membrane"/>
    <property type="evidence" value="ECO:0007669"/>
    <property type="project" value="UniProtKB-SubCell"/>
</dbReference>
<evidence type="ECO:0000256" key="1">
    <source>
        <dbReference type="ARBA" id="ARBA00004141"/>
    </source>
</evidence>
<comment type="caution">
    <text evidence="8">The sequence shown here is derived from an EMBL/GenBank/DDBJ whole genome shotgun (WGS) entry which is preliminary data.</text>
</comment>
<dbReference type="InterPro" id="IPR002781">
    <property type="entry name" value="TM_pro_TauE-like"/>
</dbReference>
<feature type="transmembrane region" description="Helical" evidence="6">
    <location>
        <begin position="127"/>
        <end position="145"/>
    </location>
</feature>